<feature type="transmembrane region" description="Helical" evidence="1">
    <location>
        <begin position="6"/>
        <end position="29"/>
    </location>
</feature>
<evidence type="ECO:0000313" key="3">
    <source>
        <dbReference type="Proteomes" id="UP000007485"/>
    </source>
</evidence>
<feature type="transmembrane region" description="Helical" evidence="1">
    <location>
        <begin position="225"/>
        <end position="249"/>
    </location>
</feature>
<dbReference type="eggNOG" id="arCOG01572">
    <property type="taxonomic scope" value="Archaea"/>
</dbReference>
<gene>
    <name evidence="2" type="ordered locus">VMUT_0425</name>
</gene>
<keyword evidence="1" id="KW-1133">Transmembrane helix</keyword>
<keyword evidence="1" id="KW-0472">Membrane</keyword>
<dbReference type="Pfam" id="PF05552">
    <property type="entry name" value="MS_channel_1st_1"/>
    <property type="match status" value="1"/>
</dbReference>
<dbReference type="EMBL" id="CP002529">
    <property type="protein sequence ID" value="ADY00637.1"/>
    <property type="molecule type" value="Genomic_DNA"/>
</dbReference>
<dbReference type="Proteomes" id="UP000007485">
    <property type="component" value="Chromosome"/>
</dbReference>
<protein>
    <submittedName>
        <fullName evidence="2">Uncharacterized protein</fullName>
    </submittedName>
</protein>
<evidence type="ECO:0000256" key="1">
    <source>
        <dbReference type="SAM" id="Phobius"/>
    </source>
</evidence>
<proteinExistence type="predicted"/>
<keyword evidence="3" id="KW-1185">Reference proteome</keyword>
<name>F0QU97_VULM7</name>
<feature type="transmembrane region" description="Helical" evidence="1">
    <location>
        <begin position="89"/>
        <end position="111"/>
    </location>
</feature>
<feature type="transmembrane region" description="Helical" evidence="1">
    <location>
        <begin position="198"/>
        <end position="219"/>
    </location>
</feature>
<evidence type="ECO:0000313" key="2">
    <source>
        <dbReference type="EMBL" id="ADY00637.1"/>
    </source>
</evidence>
<sequence>MLSELILAIPSIILFIIIALIGYAIAVVVARVIKKLLPSLIKQAGLSPEIVGIIAGAVEAFIILIALAIAFSVLSLGPATVWVAMIAKYLPSLAGAIILLTLGLLLVDLLVDYMQKKMGITDELLATIINVLRFGLYAVIITIAANLAIFYWIPNISPYLFYDIIIASIILLFSFSIVNKAINDISKEHPEMKDILGYARLILYAIFILVTVAIIVQPFANITQIIYAMAWGLAIAFGIIVIPLIYALAKKIVQT</sequence>
<reference evidence="2 3" key="1">
    <citation type="journal article" date="2011" name="J. Bacteriol.">
        <title>Complete genome sequence of 'Vulcanisaeta moutnovskia' strain 768-28, a novel member of the hyperthermophilic crenarchaeal genus vulcanisaeta.</title>
        <authorList>
            <person name="Gumerov V.M."/>
            <person name="Mardanov A.V."/>
            <person name="Beletsky A.V."/>
            <person name="Prokofeva M.I."/>
            <person name="Bonch-Osmolovskaya E.A."/>
            <person name="Ravin N.V."/>
            <person name="Skryabin K.G."/>
        </authorList>
    </citation>
    <scope>NUCLEOTIDE SEQUENCE [LARGE SCALE GENOMIC DNA]</scope>
    <source>
        <strain evidence="2 3">768-28</strain>
    </source>
</reference>
<dbReference type="KEGG" id="vmo:VMUT_0425"/>
<feature type="transmembrane region" description="Helical" evidence="1">
    <location>
        <begin position="131"/>
        <end position="153"/>
    </location>
</feature>
<keyword evidence="1" id="KW-0812">Transmembrane</keyword>
<dbReference type="InterPro" id="IPR008910">
    <property type="entry name" value="MSC_TM_helix"/>
</dbReference>
<organism evidence="2 3">
    <name type="scientific">Vulcanisaeta moutnovskia (strain 768-28)</name>
    <dbReference type="NCBI Taxonomy" id="985053"/>
    <lineage>
        <taxon>Archaea</taxon>
        <taxon>Thermoproteota</taxon>
        <taxon>Thermoprotei</taxon>
        <taxon>Thermoproteales</taxon>
        <taxon>Thermoproteaceae</taxon>
        <taxon>Vulcanisaeta</taxon>
    </lineage>
</organism>
<feature type="transmembrane region" description="Helical" evidence="1">
    <location>
        <begin position="50"/>
        <end position="77"/>
    </location>
</feature>
<dbReference type="HOGENOM" id="CLU_996122_0_0_2"/>
<dbReference type="AlphaFoldDB" id="F0QU97"/>
<accession>F0QU97</accession>
<feature type="transmembrane region" description="Helical" evidence="1">
    <location>
        <begin position="159"/>
        <end position="178"/>
    </location>
</feature>